<dbReference type="Proteomes" id="UP000186922">
    <property type="component" value="Unassembled WGS sequence"/>
</dbReference>
<keyword evidence="7" id="KW-0732">Signal</keyword>
<dbReference type="GO" id="GO:0038023">
    <property type="term" value="F:signaling receptor activity"/>
    <property type="evidence" value="ECO:0007669"/>
    <property type="project" value="UniProtKB-ARBA"/>
</dbReference>
<reference evidence="8 9" key="1">
    <citation type="journal article" date="2016" name="Nat. Commun.">
        <title>Extremotolerant tardigrade genome and improved radiotolerance of human cultured cells by tardigrade-unique protein.</title>
        <authorList>
            <person name="Hashimoto T."/>
            <person name="Horikawa D.D."/>
            <person name="Saito Y."/>
            <person name="Kuwahara H."/>
            <person name="Kozuka-Hata H."/>
            <person name="Shin-I T."/>
            <person name="Minakuchi Y."/>
            <person name="Ohishi K."/>
            <person name="Motoyama A."/>
            <person name="Aizu T."/>
            <person name="Enomoto A."/>
            <person name="Kondo K."/>
            <person name="Tanaka S."/>
            <person name="Hara Y."/>
            <person name="Koshikawa S."/>
            <person name="Sagara H."/>
            <person name="Miura T."/>
            <person name="Yokobori S."/>
            <person name="Miyagawa K."/>
            <person name="Suzuki Y."/>
            <person name="Kubo T."/>
            <person name="Oyama M."/>
            <person name="Kohara Y."/>
            <person name="Fujiyama A."/>
            <person name="Arakawa K."/>
            <person name="Katayama T."/>
            <person name="Toyoda A."/>
            <person name="Kunieda T."/>
        </authorList>
    </citation>
    <scope>NUCLEOTIDE SEQUENCE [LARGE SCALE GENOMIC DNA]</scope>
    <source>
        <strain evidence="8 9">YOKOZUNA-1</strain>
    </source>
</reference>
<dbReference type="AlphaFoldDB" id="A0A1D1VSD7"/>
<feature type="transmembrane region" description="Helical" evidence="6">
    <location>
        <begin position="181"/>
        <end position="203"/>
    </location>
</feature>
<evidence type="ECO:0000256" key="5">
    <source>
        <dbReference type="ARBA" id="ARBA00023170"/>
    </source>
</evidence>
<feature type="transmembrane region" description="Helical" evidence="6">
    <location>
        <begin position="241"/>
        <end position="259"/>
    </location>
</feature>
<accession>A0A1D1VSD7</accession>
<feature type="signal peptide" evidence="7">
    <location>
        <begin position="1"/>
        <end position="27"/>
    </location>
</feature>
<keyword evidence="3 6" id="KW-1133">Transmembrane helix</keyword>
<proteinExistence type="predicted"/>
<feature type="transmembrane region" description="Helical" evidence="6">
    <location>
        <begin position="68"/>
        <end position="85"/>
    </location>
</feature>
<dbReference type="EMBL" id="BDGG01000011">
    <property type="protein sequence ID" value="GAV04482.1"/>
    <property type="molecule type" value="Genomic_DNA"/>
</dbReference>
<dbReference type="GO" id="GO:0016020">
    <property type="term" value="C:membrane"/>
    <property type="evidence" value="ECO:0007669"/>
    <property type="project" value="UniProtKB-SubCell"/>
</dbReference>
<dbReference type="OrthoDB" id="6478931at2759"/>
<dbReference type="GO" id="GO:0050909">
    <property type="term" value="P:sensory perception of taste"/>
    <property type="evidence" value="ECO:0007669"/>
    <property type="project" value="InterPro"/>
</dbReference>
<keyword evidence="9" id="KW-1185">Reference proteome</keyword>
<comment type="subcellular location">
    <subcellularLocation>
        <location evidence="1">Membrane</location>
        <topology evidence="1">Multi-pass membrane protein</topology>
    </subcellularLocation>
</comment>
<gene>
    <name evidence="8" type="primary">RvY_14752-1</name>
    <name evidence="8" type="synonym">RvY_14752.1</name>
    <name evidence="8" type="ORF">RvY_14752</name>
</gene>
<protein>
    <recommendedName>
        <fullName evidence="10">Gustatory receptor</fullName>
    </recommendedName>
</protein>
<comment type="caution">
    <text evidence="8">The sequence shown here is derived from an EMBL/GenBank/DDBJ whole genome shotgun (WGS) entry which is preliminary data.</text>
</comment>
<organism evidence="8 9">
    <name type="scientific">Ramazzottius varieornatus</name>
    <name type="common">Water bear</name>
    <name type="synonym">Tardigrade</name>
    <dbReference type="NCBI Taxonomy" id="947166"/>
    <lineage>
        <taxon>Eukaryota</taxon>
        <taxon>Metazoa</taxon>
        <taxon>Ecdysozoa</taxon>
        <taxon>Tardigrada</taxon>
        <taxon>Eutardigrada</taxon>
        <taxon>Parachela</taxon>
        <taxon>Hypsibioidea</taxon>
        <taxon>Ramazzottiidae</taxon>
        <taxon>Ramazzottius</taxon>
    </lineage>
</organism>
<evidence type="ECO:0000256" key="3">
    <source>
        <dbReference type="ARBA" id="ARBA00022989"/>
    </source>
</evidence>
<feature type="transmembrane region" description="Helical" evidence="6">
    <location>
        <begin position="338"/>
        <end position="358"/>
    </location>
</feature>
<dbReference type="PANTHER" id="PTHR21421">
    <property type="entry name" value="GUSTATORY RECEPTOR"/>
    <property type="match status" value="1"/>
</dbReference>
<dbReference type="GO" id="GO:0051606">
    <property type="term" value="P:detection of stimulus"/>
    <property type="evidence" value="ECO:0007669"/>
    <property type="project" value="UniProtKB-ARBA"/>
</dbReference>
<feature type="transmembrane region" description="Helical" evidence="6">
    <location>
        <begin position="215"/>
        <end position="234"/>
    </location>
</feature>
<dbReference type="Pfam" id="PF08395">
    <property type="entry name" value="7tm_7"/>
    <property type="match status" value="1"/>
</dbReference>
<evidence type="ECO:0000313" key="8">
    <source>
        <dbReference type="EMBL" id="GAV04482.1"/>
    </source>
</evidence>
<keyword evidence="2 6" id="KW-0812">Transmembrane</keyword>
<keyword evidence="4 6" id="KW-0472">Membrane</keyword>
<dbReference type="InterPro" id="IPR013604">
    <property type="entry name" value="7TM_chemorcpt"/>
</dbReference>
<evidence type="ECO:0000256" key="7">
    <source>
        <dbReference type="SAM" id="SignalP"/>
    </source>
</evidence>
<feature type="chain" id="PRO_5008898777" description="Gustatory receptor" evidence="7">
    <location>
        <begin position="28"/>
        <end position="473"/>
    </location>
</feature>
<keyword evidence="5" id="KW-0675">Receptor</keyword>
<feature type="transmembrane region" description="Helical" evidence="6">
    <location>
        <begin position="305"/>
        <end position="326"/>
    </location>
</feature>
<evidence type="ECO:0000256" key="2">
    <source>
        <dbReference type="ARBA" id="ARBA00022692"/>
    </source>
</evidence>
<evidence type="ECO:0000256" key="4">
    <source>
        <dbReference type="ARBA" id="ARBA00023136"/>
    </source>
</evidence>
<evidence type="ECO:0000256" key="6">
    <source>
        <dbReference type="SAM" id="Phobius"/>
    </source>
</evidence>
<dbReference type="PANTHER" id="PTHR21421:SF29">
    <property type="entry name" value="GUSTATORY RECEPTOR 5A FOR TREHALOSE-RELATED"/>
    <property type="match status" value="1"/>
</dbReference>
<feature type="transmembrane region" description="Helical" evidence="6">
    <location>
        <begin position="116"/>
        <end position="134"/>
    </location>
</feature>
<evidence type="ECO:0008006" key="10">
    <source>
        <dbReference type="Google" id="ProtNLM"/>
    </source>
</evidence>
<name>A0A1D1VSD7_RAMVA</name>
<evidence type="ECO:0000313" key="9">
    <source>
        <dbReference type="Proteomes" id="UP000186922"/>
    </source>
</evidence>
<evidence type="ECO:0000256" key="1">
    <source>
        <dbReference type="ARBA" id="ARBA00004141"/>
    </source>
</evidence>
<sequence length="473" mass="53518">MVSFHRLAAPLLAVLRFGGLYFRLAHSCPTENSNHVNSLAEEPEHLPTFTQRIQGLIFLSCLRGNRPADALSFIFSIVCMLTAATDNFRLLYAFYALWRAGQLSSLAFYVDNLVTVAWTFQCLTIHCSMMYMCYTDKFTQLFRSWEELNSNDEEATALLQTMVANKRQPEHTRHFLRKQKCLLFFAFFALLVNMYSLIGPLVINADVYSEFRNYVMFPFLPENLVVKTLITAAFTVRSFDYVFSAVLFLMLSDALVLQFGQFFHNLAVEITAEGRLVDATVLEAHRLKHVKLCGLVKKVDEIFSLYVLVGLVSGMLGILAQVYVVYDFLRLGTMGTAAVLSYVYWSLLNMLQVLVILWCGSKVKIATVFPMSRLFGIDQRTLSIKESQSVTVFLHKLCNSRTGFTALGIFTIDKATILSLAGFYFTCQILLFQMRNDSSLDTALNAAVIPTDIVIGLRNFLNNTLSARTIHKT</sequence>